<protein>
    <submittedName>
        <fullName evidence="1">Uncharacterized protein</fullName>
    </submittedName>
</protein>
<gene>
    <name evidence="1" type="ORF">LVJ94_40515</name>
</gene>
<organism evidence="1 2">
    <name type="scientific">Pendulispora rubella</name>
    <dbReference type="NCBI Taxonomy" id="2741070"/>
    <lineage>
        <taxon>Bacteria</taxon>
        <taxon>Pseudomonadati</taxon>
        <taxon>Myxococcota</taxon>
        <taxon>Myxococcia</taxon>
        <taxon>Myxococcales</taxon>
        <taxon>Sorangiineae</taxon>
        <taxon>Pendulisporaceae</taxon>
        <taxon>Pendulispora</taxon>
    </lineage>
</organism>
<evidence type="ECO:0000313" key="1">
    <source>
        <dbReference type="EMBL" id="WXB03177.1"/>
    </source>
</evidence>
<accession>A0ABZ2L3F7</accession>
<evidence type="ECO:0000313" key="2">
    <source>
        <dbReference type="Proteomes" id="UP001374803"/>
    </source>
</evidence>
<dbReference type="Proteomes" id="UP001374803">
    <property type="component" value="Chromosome"/>
</dbReference>
<reference evidence="1" key="1">
    <citation type="submission" date="2021-12" db="EMBL/GenBank/DDBJ databases">
        <title>Discovery of the Pendulisporaceae a myxobacterial family with distinct sporulation behavior and unique specialized metabolism.</title>
        <authorList>
            <person name="Garcia R."/>
            <person name="Popoff A."/>
            <person name="Bader C.D."/>
            <person name="Loehr J."/>
            <person name="Walesch S."/>
            <person name="Walt C."/>
            <person name="Boldt J."/>
            <person name="Bunk B."/>
            <person name="Haeckl F.J.F.P.J."/>
            <person name="Gunesch A.P."/>
            <person name="Birkelbach J."/>
            <person name="Nuebel U."/>
            <person name="Pietschmann T."/>
            <person name="Bach T."/>
            <person name="Mueller R."/>
        </authorList>
    </citation>
    <scope>NUCLEOTIDE SEQUENCE</scope>
    <source>
        <strain evidence="1">MSr11367</strain>
    </source>
</reference>
<keyword evidence="2" id="KW-1185">Reference proteome</keyword>
<proteinExistence type="predicted"/>
<sequence length="66" mass="6933">MTCRNGALLQLQGRGAVVDHARVHVNLLHVGNAQLGAAFSRGCKMHELATATGRRAAGCIFGCEES</sequence>
<dbReference type="EMBL" id="CP089983">
    <property type="protein sequence ID" value="WXB03177.1"/>
    <property type="molecule type" value="Genomic_DNA"/>
</dbReference>
<dbReference type="RefSeq" id="WP_394832804.1">
    <property type="nucleotide sequence ID" value="NZ_CP089929.1"/>
</dbReference>
<name>A0ABZ2L3F7_9BACT</name>